<keyword evidence="2" id="KW-1185">Reference proteome</keyword>
<evidence type="ECO:0000313" key="1">
    <source>
        <dbReference type="EMBL" id="ADZ09395.1"/>
    </source>
</evidence>
<dbReference type="GeneID" id="10277601"/>
<proteinExistence type="predicted"/>
<accession>F0T680</accession>
<reference evidence="1 2" key="2">
    <citation type="journal article" date="2014" name="Int. J. Syst. Evol. Microbiol.">
        <title>Methanobacterium paludis sp. nov. and a novel strain of Methanobacterium lacus isolated from northern peatlands.</title>
        <authorList>
            <person name="Cadillo-Quiroz H."/>
            <person name="Brauer S.L."/>
            <person name="Goodson N."/>
            <person name="Yavitt J.B."/>
            <person name="Zinder S.H."/>
        </authorList>
    </citation>
    <scope>NUCLEOTIDE SEQUENCE [LARGE SCALE GENOMIC DNA]</scope>
    <source>
        <strain evidence="1 2">AL-21</strain>
    </source>
</reference>
<dbReference type="Gene3D" id="3.30.70.100">
    <property type="match status" value="1"/>
</dbReference>
<reference evidence="2" key="1">
    <citation type="submission" date="2011-02" db="EMBL/GenBank/DDBJ databases">
        <title>Complete sequence of Methanobacterium sp. AL-21.</title>
        <authorList>
            <consortium name="US DOE Joint Genome Institute"/>
            <person name="Lucas S."/>
            <person name="Copeland A."/>
            <person name="Lapidus A."/>
            <person name="Cheng J.-F."/>
            <person name="Goodwin L."/>
            <person name="Pitluck S."/>
            <person name="Chertkov O."/>
            <person name="Detter J.C."/>
            <person name="Han C."/>
            <person name="Tapia R."/>
            <person name="Land M."/>
            <person name="Hauser L."/>
            <person name="Kyrpides N."/>
            <person name="Ivanova N."/>
            <person name="Mikhailova N."/>
            <person name="Pagani I."/>
            <person name="Cadillo-Quiroz H."/>
            <person name="Imachi H."/>
            <person name="Zinder S."/>
            <person name="Liu W."/>
            <person name="Woyke T."/>
        </authorList>
    </citation>
    <scope>NUCLEOTIDE SEQUENCE [LARGE SCALE GENOMIC DNA]</scope>
    <source>
        <strain evidence="2">AL-21</strain>
    </source>
</reference>
<dbReference type="RefSeq" id="WP_013644746.1">
    <property type="nucleotide sequence ID" value="NC_015216.1"/>
</dbReference>
<dbReference type="EMBL" id="CP002551">
    <property type="protein sequence ID" value="ADZ09395.1"/>
    <property type="molecule type" value="Genomic_DNA"/>
</dbReference>
<organism evidence="1 2">
    <name type="scientific">Methanobacterium lacus (strain AL-21)</name>
    <dbReference type="NCBI Taxonomy" id="877455"/>
    <lineage>
        <taxon>Archaea</taxon>
        <taxon>Methanobacteriati</taxon>
        <taxon>Methanobacteriota</taxon>
        <taxon>Methanomada group</taxon>
        <taxon>Methanobacteria</taxon>
        <taxon>Methanobacteriales</taxon>
        <taxon>Methanobacteriaceae</taxon>
        <taxon>Methanobacterium</taxon>
    </lineage>
</organism>
<evidence type="ECO:0000313" key="2">
    <source>
        <dbReference type="Proteomes" id="UP000007490"/>
    </source>
</evidence>
<name>F0T680_METLA</name>
<dbReference type="eggNOG" id="arCOG05403">
    <property type="taxonomic scope" value="Archaea"/>
</dbReference>
<dbReference type="KEGG" id="mel:Metbo_1151"/>
<dbReference type="HOGENOM" id="CLU_168032_1_0_2"/>
<protein>
    <submittedName>
        <fullName evidence="1">Cyclase/dehydrase</fullName>
    </submittedName>
</protein>
<dbReference type="SUPFAM" id="SSF54909">
    <property type="entry name" value="Dimeric alpha+beta barrel"/>
    <property type="match status" value="1"/>
</dbReference>
<gene>
    <name evidence="1" type="ordered locus">Metbo_1151</name>
</gene>
<dbReference type="Proteomes" id="UP000007490">
    <property type="component" value="Chromosome"/>
</dbReference>
<dbReference type="AlphaFoldDB" id="F0T680"/>
<dbReference type="OrthoDB" id="71090at2157"/>
<sequence length="94" mass="11033">MTYMMIIKSVKDYDKWKSIFDEHENMRKSMGSRGASVLRNKNVPEQLVVIIEWEDMESAKKFVETEDLILAMEKAGVMGLPAVYYLEEKDRTEH</sequence>
<dbReference type="InterPro" id="IPR011008">
    <property type="entry name" value="Dimeric_a/b-barrel"/>
</dbReference>